<dbReference type="Gene3D" id="3.40.50.2300">
    <property type="match status" value="1"/>
</dbReference>
<feature type="domain" description="Response regulatory" evidence="2">
    <location>
        <begin position="10"/>
        <end position="132"/>
    </location>
</feature>
<reference evidence="3 4" key="1">
    <citation type="journal article" date="2023" name="Microbiol. Resour. Announc.">
        <title>Complete Genome Sequence of Imperialibacter roseus strain P4T.</title>
        <authorList>
            <person name="Tizabi D.R."/>
            <person name="Bachvaroff T."/>
            <person name="Hill R.T."/>
        </authorList>
    </citation>
    <scope>NUCLEOTIDE SEQUENCE [LARGE SCALE GENOMIC DNA]</scope>
    <source>
        <strain evidence="3 4">P4T</strain>
    </source>
</reference>
<proteinExistence type="predicted"/>
<dbReference type="PANTHER" id="PTHR44520:SF1">
    <property type="entry name" value="TWO-COMPONENT SYSTEM REGULATORY PROTEIN"/>
    <property type="match status" value="1"/>
</dbReference>
<sequence>MIAETEGEPYLVIVDDSEEDAELTTRVLKSEKLIKSVVHFSDGAAALDYFFSTSFRRLPVLMLLDLDMPKVGGLEVLRKIKQDELKKHIPIVIMSSCGDDNVVRESYSLGVNGFVRKHVQFERFKQEMLCVGDFWLRTNYYPGNPNQTDQ</sequence>
<evidence type="ECO:0000313" key="3">
    <source>
        <dbReference type="EMBL" id="WOK07515.1"/>
    </source>
</evidence>
<dbReference type="PROSITE" id="PS50110">
    <property type="entry name" value="RESPONSE_REGULATORY"/>
    <property type="match status" value="1"/>
</dbReference>
<organism evidence="3 4">
    <name type="scientific">Imperialibacter roseus</name>
    <dbReference type="NCBI Taxonomy" id="1324217"/>
    <lineage>
        <taxon>Bacteria</taxon>
        <taxon>Pseudomonadati</taxon>
        <taxon>Bacteroidota</taxon>
        <taxon>Cytophagia</taxon>
        <taxon>Cytophagales</taxon>
        <taxon>Flammeovirgaceae</taxon>
        <taxon>Imperialibacter</taxon>
    </lineage>
</organism>
<feature type="modified residue" description="4-aspartylphosphate" evidence="1">
    <location>
        <position position="65"/>
    </location>
</feature>
<dbReference type="Pfam" id="PF00072">
    <property type="entry name" value="Response_reg"/>
    <property type="match status" value="1"/>
</dbReference>
<keyword evidence="4" id="KW-1185">Reference proteome</keyword>
<dbReference type="EMBL" id="CP136051">
    <property type="protein sequence ID" value="WOK07515.1"/>
    <property type="molecule type" value="Genomic_DNA"/>
</dbReference>
<dbReference type="Proteomes" id="UP001302349">
    <property type="component" value="Chromosome"/>
</dbReference>
<accession>A0ABZ0IR70</accession>
<evidence type="ECO:0000313" key="4">
    <source>
        <dbReference type="Proteomes" id="UP001302349"/>
    </source>
</evidence>
<name>A0ABZ0IR70_9BACT</name>
<dbReference type="InterPro" id="IPR052893">
    <property type="entry name" value="TCS_response_regulator"/>
</dbReference>
<gene>
    <name evidence="3" type="ORF">RT717_02620</name>
</gene>
<protein>
    <submittedName>
        <fullName evidence="3">Response regulator</fullName>
    </submittedName>
</protein>
<keyword evidence="1" id="KW-0597">Phosphoprotein</keyword>
<dbReference type="InterPro" id="IPR001789">
    <property type="entry name" value="Sig_transdc_resp-reg_receiver"/>
</dbReference>
<dbReference type="SMART" id="SM00448">
    <property type="entry name" value="REC"/>
    <property type="match status" value="1"/>
</dbReference>
<dbReference type="SUPFAM" id="SSF52172">
    <property type="entry name" value="CheY-like"/>
    <property type="match status" value="1"/>
</dbReference>
<dbReference type="CDD" id="cd17557">
    <property type="entry name" value="REC_Rcp-like"/>
    <property type="match status" value="1"/>
</dbReference>
<evidence type="ECO:0000256" key="1">
    <source>
        <dbReference type="PROSITE-ProRule" id="PRU00169"/>
    </source>
</evidence>
<dbReference type="RefSeq" id="WP_317490193.1">
    <property type="nucleotide sequence ID" value="NZ_CP136051.1"/>
</dbReference>
<dbReference type="InterPro" id="IPR011006">
    <property type="entry name" value="CheY-like_superfamily"/>
</dbReference>
<evidence type="ECO:0000259" key="2">
    <source>
        <dbReference type="PROSITE" id="PS50110"/>
    </source>
</evidence>
<dbReference type="PANTHER" id="PTHR44520">
    <property type="entry name" value="RESPONSE REGULATOR RCP1-RELATED"/>
    <property type="match status" value="1"/>
</dbReference>